<sequence length="350" mass="35158">MSGIHDRSFIPYVCGKWSRHRAVPGLALAAAGVLLATALHGALPAVPTLTIAVVLGVAAGQLPGIRVFVRTSAKAGLAVAAKRLMRVGVVLLGLQLSLADVAGLGLPTLGMVVCVVIATFCGTYWLGRRLDLPGDVPLLVAAGYAICGASAIGAVGQVARSEEDDVAGAVALVTLCGTLAIAVLPVLHTVLGMDPVRFGRWAGASVHDVGQVVATAQTAGPLALRDAVLVKLMRVVLLAPLTAGTAVVLRRSRGAGADAGGERPPALPLFVAGFLAMILLRSTGLLGAAVLEHAAAVQHFVLASALFGLGAAVNPSTLASTSGRRMLVLGAASWVVVAGLSYAGVLLTTG</sequence>
<keyword evidence="5 7" id="KW-1133">Transmembrane helix</keyword>
<comment type="subcellular location">
    <subcellularLocation>
        <location evidence="1">Cell membrane</location>
        <topology evidence="1">Multi-pass membrane protein</topology>
    </subcellularLocation>
</comment>
<feature type="transmembrane region" description="Helical" evidence="7">
    <location>
        <begin position="49"/>
        <end position="69"/>
    </location>
</feature>
<feature type="transmembrane region" description="Helical" evidence="7">
    <location>
        <begin position="269"/>
        <end position="290"/>
    </location>
</feature>
<evidence type="ECO:0000256" key="5">
    <source>
        <dbReference type="ARBA" id="ARBA00022989"/>
    </source>
</evidence>
<keyword evidence="3" id="KW-1003">Cell membrane</keyword>
<feature type="transmembrane region" description="Helical" evidence="7">
    <location>
        <begin position="138"/>
        <end position="159"/>
    </location>
</feature>
<dbReference type="EMBL" id="JBIRWM010000032">
    <property type="protein sequence ID" value="MFI2162161.1"/>
    <property type="molecule type" value="Genomic_DNA"/>
</dbReference>
<name>A0ABW7VLC9_STROI</name>
<gene>
    <name evidence="8" type="ORF">ACH49L_42110</name>
</gene>
<evidence type="ECO:0000256" key="7">
    <source>
        <dbReference type="SAM" id="Phobius"/>
    </source>
</evidence>
<dbReference type="InterPro" id="IPR018383">
    <property type="entry name" value="UPF0324_pro"/>
</dbReference>
<feature type="transmembrane region" description="Helical" evidence="7">
    <location>
        <begin position="296"/>
        <end position="314"/>
    </location>
</feature>
<feature type="transmembrane region" description="Helical" evidence="7">
    <location>
        <begin position="21"/>
        <end position="43"/>
    </location>
</feature>
<keyword evidence="6 7" id="KW-0472">Membrane</keyword>
<dbReference type="Pfam" id="PF03601">
    <property type="entry name" value="Cons_hypoth698"/>
    <property type="match status" value="1"/>
</dbReference>
<feature type="transmembrane region" description="Helical" evidence="7">
    <location>
        <begin position="89"/>
        <end position="118"/>
    </location>
</feature>
<comment type="similarity">
    <text evidence="2">Belongs to the UPF0324 family.</text>
</comment>
<evidence type="ECO:0000256" key="6">
    <source>
        <dbReference type="ARBA" id="ARBA00023136"/>
    </source>
</evidence>
<evidence type="ECO:0000256" key="4">
    <source>
        <dbReference type="ARBA" id="ARBA00022692"/>
    </source>
</evidence>
<feature type="transmembrane region" description="Helical" evidence="7">
    <location>
        <begin position="232"/>
        <end position="249"/>
    </location>
</feature>
<feature type="transmembrane region" description="Helical" evidence="7">
    <location>
        <begin position="326"/>
        <end position="347"/>
    </location>
</feature>
<protein>
    <submittedName>
        <fullName evidence="8">YeiH family protein</fullName>
    </submittedName>
</protein>
<keyword evidence="9" id="KW-1185">Reference proteome</keyword>
<proteinExistence type="inferred from homology"/>
<dbReference type="RefSeq" id="WP_079082679.1">
    <property type="nucleotide sequence ID" value="NZ_JBIRUT010000028.1"/>
</dbReference>
<evidence type="ECO:0000256" key="2">
    <source>
        <dbReference type="ARBA" id="ARBA00007977"/>
    </source>
</evidence>
<dbReference type="PANTHER" id="PTHR30106:SF2">
    <property type="entry name" value="UPF0324 INNER MEMBRANE PROTEIN YEIH"/>
    <property type="match status" value="1"/>
</dbReference>
<evidence type="ECO:0000256" key="1">
    <source>
        <dbReference type="ARBA" id="ARBA00004651"/>
    </source>
</evidence>
<comment type="caution">
    <text evidence="8">The sequence shown here is derived from an EMBL/GenBank/DDBJ whole genome shotgun (WGS) entry which is preliminary data.</text>
</comment>
<evidence type="ECO:0000313" key="8">
    <source>
        <dbReference type="EMBL" id="MFI2162161.1"/>
    </source>
</evidence>
<organism evidence="8 9">
    <name type="scientific">Streptomyces olivaceoviridis</name>
    <name type="common">Streptomyces corchorusii</name>
    <dbReference type="NCBI Taxonomy" id="1921"/>
    <lineage>
        <taxon>Bacteria</taxon>
        <taxon>Bacillati</taxon>
        <taxon>Actinomycetota</taxon>
        <taxon>Actinomycetes</taxon>
        <taxon>Kitasatosporales</taxon>
        <taxon>Streptomycetaceae</taxon>
        <taxon>Streptomyces</taxon>
    </lineage>
</organism>
<dbReference type="Proteomes" id="UP001611397">
    <property type="component" value="Unassembled WGS sequence"/>
</dbReference>
<feature type="transmembrane region" description="Helical" evidence="7">
    <location>
        <begin position="166"/>
        <end position="187"/>
    </location>
</feature>
<dbReference type="PANTHER" id="PTHR30106">
    <property type="entry name" value="INNER MEMBRANE PROTEIN YEIH-RELATED"/>
    <property type="match status" value="1"/>
</dbReference>
<accession>A0ABW7VLC9</accession>
<evidence type="ECO:0000313" key="9">
    <source>
        <dbReference type="Proteomes" id="UP001611397"/>
    </source>
</evidence>
<reference evidence="8 9" key="1">
    <citation type="submission" date="2024-10" db="EMBL/GenBank/DDBJ databases">
        <title>The Natural Products Discovery Center: Release of the First 8490 Sequenced Strains for Exploring Actinobacteria Biosynthetic Diversity.</title>
        <authorList>
            <person name="Kalkreuter E."/>
            <person name="Kautsar S.A."/>
            <person name="Yang D."/>
            <person name="Bader C.D."/>
            <person name="Teijaro C.N."/>
            <person name="Fluegel L."/>
            <person name="Davis C.M."/>
            <person name="Simpson J.R."/>
            <person name="Lauterbach L."/>
            <person name="Steele A.D."/>
            <person name="Gui C."/>
            <person name="Meng S."/>
            <person name="Li G."/>
            <person name="Viehrig K."/>
            <person name="Ye F."/>
            <person name="Su P."/>
            <person name="Kiefer A.F."/>
            <person name="Nichols A."/>
            <person name="Cepeda A.J."/>
            <person name="Yan W."/>
            <person name="Fan B."/>
            <person name="Jiang Y."/>
            <person name="Adhikari A."/>
            <person name="Zheng C.-J."/>
            <person name="Schuster L."/>
            <person name="Cowan T.M."/>
            <person name="Smanski M.J."/>
            <person name="Chevrette M.G."/>
            <person name="De Carvalho L.P.S."/>
            <person name="Shen B."/>
        </authorList>
    </citation>
    <scope>NUCLEOTIDE SEQUENCE [LARGE SCALE GENOMIC DNA]</scope>
    <source>
        <strain evidence="8 9">NPDC020295</strain>
    </source>
</reference>
<keyword evidence="4 7" id="KW-0812">Transmembrane</keyword>
<evidence type="ECO:0000256" key="3">
    <source>
        <dbReference type="ARBA" id="ARBA00022475"/>
    </source>
</evidence>